<dbReference type="Gene3D" id="3.10.20.370">
    <property type="match status" value="1"/>
</dbReference>
<dbReference type="STRING" id="333673.A0A3M0L6N8"/>
<dbReference type="InterPro" id="IPR051320">
    <property type="entry name" value="Viral_Replic_Matur_Polypro"/>
</dbReference>
<dbReference type="Proteomes" id="UP000269221">
    <property type="component" value="Unassembled WGS sequence"/>
</dbReference>
<comment type="caution">
    <text evidence="2">The sequence shown here is derived from an EMBL/GenBank/DDBJ whole genome shotgun (WGS) entry which is preliminary data.</text>
</comment>
<dbReference type="InterPro" id="IPR043128">
    <property type="entry name" value="Rev_trsase/Diguanyl_cyclase"/>
</dbReference>
<dbReference type="PANTHER" id="PTHR33064:SF37">
    <property type="entry name" value="RIBONUCLEASE H"/>
    <property type="match status" value="1"/>
</dbReference>
<dbReference type="FunFam" id="3.30.70.270:FF:000020">
    <property type="entry name" value="Transposon Tf2-6 polyprotein-like Protein"/>
    <property type="match status" value="1"/>
</dbReference>
<evidence type="ECO:0000313" key="3">
    <source>
        <dbReference type="Proteomes" id="UP000269221"/>
    </source>
</evidence>
<dbReference type="Gene3D" id="3.30.70.270">
    <property type="match status" value="1"/>
</dbReference>
<organism evidence="2 3">
    <name type="scientific">Hirundo rustica rustica</name>
    <dbReference type="NCBI Taxonomy" id="333673"/>
    <lineage>
        <taxon>Eukaryota</taxon>
        <taxon>Metazoa</taxon>
        <taxon>Chordata</taxon>
        <taxon>Craniata</taxon>
        <taxon>Vertebrata</taxon>
        <taxon>Euteleostomi</taxon>
        <taxon>Archelosauria</taxon>
        <taxon>Archosauria</taxon>
        <taxon>Dinosauria</taxon>
        <taxon>Saurischia</taxon>
        <taxon>Theropoda</taxon>
        <taxon>Coelurosauria</taxon>
        <taxon>Aves</taxon>
        <taxon>Neognathae</taxon>
        <taxon>Neoaves</taxon>
        <taxon>Telluraves</taxon>
        <taxon>Australaves</taxon>
        <taxon>Passeriformes</taxon>
        <taxon>Sylvioidea</taxon>
        <taxon>Hirundinidae</taxon>
        <taxon>Hirundo</taxon>
    </lineage>
</organism>
<evidence type="ECO:0000313" key="2">
    <source>
        <dbReference type="EMBL" id="RMC21342.1"/>
    </source>
</evidence>
<dbReference type="InterPro" id="IPR041577">
    <property type="entry name" value="RT_RNaseH_2"/>
</dbReference>
<evidence type="ECO:0000259" key="1">
    <source>
        <dbReference type="Pfam" id="PF17919"/>
    </source>
</evidence>
<dbReference type="PANTHER" id="PTHR33064">
    <property type="entry name" value="POL PROTEIN"/>
    <property type="match status" value="1"/>
</dbReference>
<reference evidence="2 3" key="1">
    <citation type="submission" date="2018-07" db="EMBL/GenBank/DDBJ databases">
        <title>A high quality draft genome assembly of the barn swallow (H. rustica rustica).</title>
        <authorList>
            <person name="Formenti G."/>
            <person name="Chiara M."/>
            <person name="Poveda L."/>
            <person name="Francoijs K.-J."/>
            <person name="Bonisoli-Alquati A."/>
            <person name="Canova L."/>
            <person name="Gianfranceschi L."/>
            <person name="Horner D.S."/>
            <person name="Saino N."/>
        </authorList>
    </citation>
    <scope>NUCLEOTIDE SEQUENCE [LARGE SCALE GENOMIC DNA]</scope>
    <source>
        <strain evidence="2">Chelidonia</strain>
        <tissue evidence="2">Blood</tissue>
    </source>
</reference>
<name>A0A3M0L6N8_HIRRU</name>
<dbReference type="Pfam" id="PF17919">
    <property type="entry name" value="RT_RNaseH_2"/>
    <property type="match status" value="1"/>
</dbReference>
<dbReference type="EMBL" id="QRBI01000093">
    <property type="protein sequence ID" value="RMC21342.1"/>
    <property type="molecule type" value="Genomic_DNA"/>
</dbReference>
<sequence length="235" mass="26735">MLTINETKIENEEQINKKIMDQAYKGRVSQKKAQIAKETVIYLGYEVSAGQRTLGQDRKEAICQTLKPQTVKELRTFLGMMGWCRLWIYNYGLLVKPLYTLIMEENRNLQWTKEATRVFDQLKKALMSAPALRLPAVSKPFFLFSHGKQGIALGILALDLGLYWRAVAYLSKQLDAAAKAWPGCLRAVTAVVLNIQEARKFTLAQKMTVLVSHTVSAVLEVKGGHWLSPQRFLRY</sequence>
<dbReference type="OrthoDB" id="9950135at2759"/>
<accession>A0A3M0L6N8</accession>
<gene>
    <name evidence="2" type="ORF">DUI87_02204</name>
</gene>
<dbReference type="InterPro" id="IPR043502">
    <property type="entry name" value="DNA/RNA_pol_sf"/>
</dbReference>
<dbReference type="AlphaFoldDB" id="A0A3M0L6N8"/>
<proteinExistence type="predicted"/>
<feature type="domain" description="Reverse transcriptase/retrotransposon-derived protein RNase H-like" evidence="1">
    <location>
        <begin position="111"/>
        <end position="209"/>
    </location>
</feature>
<dbReference type="SUPFAM" id="SSF56672">
    <property type="entry name" value="DNA/RNA polymerases"/>
    <property type="match status" value="1"/>
</dbReference>
<keyword evidence="3" id="KW-1185">Reference proteome</keyword>
<protein>
    <recommendedName>
        <fullName evidence="1">Reverse transcriptase/retrotransposon-derived protein RNase H-like domain-containing protein</fullName>
    </recommendedName>
</protein>